<dbReference type="EMBL" id="AVPS01000003">
    <property type="protein sequence ID" value="KGM52271.1"/>
    <property type="molecule type" value="Genomic_DNA"/>
</dbReference>
<organism evidence="1 2">
    <name type="scientific">Lysobacter concretionis Ko07 = DSM 16239</name>
    <dbReference type="NCBI Taxonomy" id="1122185"/>
    <lineage>
        <taxon>Bacteria</taxon>
        <taxon>Pseudomonadati</taxon>
        <taxon>Pseudomonadota</taxon>
        <taxon>Gammaproteobacteria</taxon>
        <taxon>Lysobacterales</taxon>
        <taxon>Lysobacteraceae</taxon>
        <taxon>Novilysobacter</taxon>
    </lineage>
</organism>
<dbReference type="Proteomes" id="UP000030017">
    <property type="component" value="Unassembled WGS sequence"/>
</dbReference>
<dbReference type="AlphaFoldDB" id="A0A0A0EMR4"/>
<accession>A0A0A0EMR4</accession>
<keyword evidence="2" id="KW-1185">Reference proteome</keyword>
<dbReference type="OrthoDB" id="6052354at2"/>
<proteinExistence type="predicted"/>
<gene>
    <name evidence="1" type="ORF">N792_03930</name>
</gene>
<name>A0A0A0EMR4_9GAMM</name>
<protein>
    <submittedName>
        <fullName evidence="1">Uncharacterized protein</fullName>
    </submittedName>
</protein>
<comment type="caution">
    <text evidence="1">The sequence shown here is derived from an EMBL/GenBank/DDBJ whole genome shotgun (WGS) entry which is preliminary data.</text>
</comment>
<dbReference type="RefSeq" id="WP_036192543.1">
    <property type="nucleotide sequence ID" value="NZ_AVPS01000003.1"/>
</dbReference>
<sequence>MRHNPLPKKKSKLPPLGKALIAAKVLLEVRDEKLDGKEAGALLRREVGLQWTVLTAAQYLTGKEAMGALDSLAAHWSDGDWTKRQMVEAVLFANLFCAQAHPKGSAMSAGTLVPAFKPGGEFGNLLQELQARADGLVPDAKPHRSCR</sequence>
<evidence type="ECO:0000313" key="1">
    <source>
        <dbReference type="EMBL" id="KGM52271.1"/>
    </source>
</evidence>
<evidence type="ECO:0000313" key="2">
    <source>
        <dbReference type="Proteomes" id="UP000030017"/>
    </source>
</evidence>
<reference evidence="1 2" key="1">
    <citation type="submission" date="2013-08" db="EMBL/GenBank/DDBJ databases">
        <title>Genome sequencing of Lysobacter.</title>
        <authorList>
            <person name="Zhang S."/>
            <person name="Wang G."/>
        </authorList>
    </citation>
    <scope>NUCLEOTIDE SEQUENCE [LARGE SCALE GENOMIC DNA]</scope>
    <source>
        <strain evidence="1 2">Ko07</strain>
    </source>
</reference>